<proteinExistence type="predicted"/>
<name>A0A7S2DD72_9EUKA</name>
<evidence type="ECO:0000313" key="1">
    <source>
        <dbReference type="EMBL" id="CAD9451264.1"/>
    </source>
</evidence>
<organism evidence="1">
    <name type="scientific">Haptolina brevifila</name>
    <dbReference type="NCBI Taxonomy" id="156173"/>
    <lineage>
        <taxon>Eukaryota</taxon>
        <taxon>Haptista</taxon>
        <taxon>Haptophyta</taxon>
        <taxon>Prymnesiophyceae</taxon>
        <taxon>Prymnesiales</taxon>
        <taxon>Prymnesiaceae</taxon>
        <taxon>Haptolina</taxon>
    </lineage>
</organism>
<sequence>MLALVMSRVPIEWHISLAAIGWTMRFVIELSEFWWYKHLRCIHDQNQRWGRTVTQNQRWGRKVTQNQRWGRMVTKLGIFQLEQFSKVLYLDSDALLLGRADAVFEIEGCAAKRGLSAA</sequence>
<accession>A0A7S2DD72</accession>
<dbReference type="EMBL" id="HBGU01029714">
    <property type="protein sequence ID" value="CAD9451264.1"/>
    <property type="molecule type" value="Transcribed_RNA"/>
</dbReference>
<protein>
    <submittedName>
        <fullName evidence="1">Uncharacterized protein</fullName>
    </submittedName>
</protein>
<gene>
    <name evidence="1" type="ORF">CBRE1094_LOCUS16191</name>
</gene>
<dbReference type="SUPFAM" id="SSF53448">
    <property type="entry name" value="Nucleotide-diphospho-sugar transferases"/>
    <property type="match status" value="1"/>
</dbReference>
<dbReference type="AlphaFoldDB" id="A0A7S2DD72"/>
<dbReference type="InterPro" id="IPR029044">
    <property type="entry name" value="Nucleotide-diphossugar_trans"/>
</dbReference>
<dbReference type="Gene3D" id="3.90.550.10">
    <property type="entry name" value="Spore Coat Polysaccharide Biosynthesis Protein SpsA, Chain A"/>
    <property type="match status" value="1"/>
</dbReference>
<reference evidence="1" key="1">
    <citation type="submission" date="2021-01" db="EMBL/GenBank/DDBJ databases">
        <authorList>
            <person name="Corre E."/>
            <person name="Pelletier E."/>
            <person name="Niang G."/>
            <person name="Scheremetjew M."/>
            <person name="Finn R."/>
            <person name="Kale V."/>
            <person name="Holt S."/>
            <person name="Cochrane G."/>
            <person name="Meng A."/>
            <person name="Brown T."/>
            <person name="Cohen L."/>
        </authorList>
    </citation>
    <scope>NUCLEOTIDE SEQUENCE</scope>
    <source>
        <strain evidence="1">UTEX LB 985</strain>
    </source>
</reference>